<dbReference type="AlphaFoldDB" id="E1YA08"/>
<evidence type="ECO:0008006" key="6">
    <source>
        <dbReference type="Google" id="ProtNLM"/>
    </source>
</evidence>
<dbReference type="GO" id="GO:0004609">
    <property type="term" value="F:phosphatidylserine decarboxylase activity"/>
    <property type="evidence" value="ECO:0007669"/>
    <property type="project" value="InterPro"/>
</dbReference>
<evidence type="ECO:0000256" key="4">
    <source>
        <dbReference type="ARBA" id="ARBA00023317"/>
    </source>
</evidence>
<dbReference type="InterPro" id="IPR003817">
    <property type="entry name" value="PS_Dcarbxylase"/>
</dbReference>
<evidence type="ECO:0000256" key="2">
    <source>
        <dbReference type="ARBA" id="ARBA00023145"/>
    </source>
</evidence>
<protein>
    <recommendedName>
        <fullName evidence="6">Phosphatidylserine decarboxylase</fullName>
    </recommendedName>
</protein>
<evidence type="ECO:0000313" key="5">
    <source>
        <dbReference type="EMBL" id="CBX27402.1"/>
    </source>
</evidence>
<keyword evidence="4" id="KW-0670">Pyruvate</keyword>
<keyword evidence="1" id="KW-0210">Decarboxylase</keyword>
<organism evidence="5">
    <name type="scientific">uncultured Desulfobacterium sp</name>
    <dbReference type="NCBI Taxonomy" id="201089"/>
    <lineage>
        <taxon>Bacteria</taxon>
        <taxon>Pseudomonadati</taxon>
        <taxon>Thermodesulfobacteriota</taxon>
        <taxon>Desulfobacteria</taxon>
        <taxon>Desulfobacterales</taxon>
        <taxon>Desulfobacteriaceae</taxon>
        <taxon>Desulfobacterium</taxon>
        <taxon>environmental samples</taxon>
    </lineage>
</organism>
<sequence length="345" mass="39574">MNTLNTFFPHQYIERSTGQVVTEKLINDRLVNLIYSGVRENAVWLFNTLTSSIITRLLGYLHFDLHYKKNIIRVLLTANYLNIDLSECLDKDTLTDLRKLFERKICYWKYRPMSSNRHAVVSPADARMIAGSLAQNSLLFLKDKFFTYGELLGEDKQNWLQAFDSGDFMVFRLTPDKYHYNHFPVSGRIVDFYEIPGNYHSCNPGAVVNVVTPYSKNKRIVTIIDTDVENGSQVGLVAMVEIVALMIGHIKQCYSEYGYQFPQQLIAGMFVKKGQPKSVFRPGSSVDVLMFQKEKICISKDIVQNMQRRDVSSRYTASFQQPLVETDVAVRSDVAVKIEGRNSNE</sequence>
<gene>
    <name evidence="5" type="ORF">N47_H22240</name>
</gene>
<dbReference type="EMBL" id="FR695866">
    <property type="protein sequence ID" value="CBX27402.1"/>
    <property type="molecule type" value="Genomic_DNA"/>
</dbReference>
<proteinExistence type="predicted"/>
<evidence type="ECO:0000256" key="3">
    <source>
        <dbReference type="ARBA" id="ARBA00023239"/>
    </source>
</evidence>
<dbReference type="GO" id="GO:0008654">
    <property type="term" value="P:phospholipid biosynthetic process"/>
    <property type="evidence" value="ECO:0007669"/>
    <property type="project" value="InterPro"/>
</dbReference>
<keyword evidence="3" id="KW-0456">Lyase</keyword>
<name>E1YA08_9BACT</name>
<dbReference type="PANTHER" id="PTHR10067">
    <property type="entry name" value="PHOSPHATIDYLSERINE DECARBOXYLASE"/>
    <property type="match status" value="1"/>
</dbReference>
<keyword evidence="2" id="KW-0865">Zymogen</keyword>
<dbReference type="Pfam" id="PF02666">
    <property type="entry name" value="PS_Dcarbxylase"/>
    <property type="match status" value="1"/>
</dbReference>
<accession>E1YA08</accession>
<evidence type="ECO:0000256" key="1">
    <source>
        <dbReference type="ARBA" id="ARBA00022793"/>
    </source>
</evidence>
<reference evidence="5" key="1">
    <citation type="journal article" date="2011" name="Environ. Microbiol.">
        <title>Genomic insights into the metabolic potential of the polycyclic aromatic hydrocarbon degrading sulfate-reducing Deltaproteobacterium N47.</title>
        <authorList>
            <person name="Bergmann F."/>
            <person name="Selesi D."/>
            <person name="Weinmaier T."/>
            <person name="Tischler P."/>
            <person name="Rattei T."/>
            <person name="Meckenstock R.U."/>
        </authorList>
    </citation>
    <scope>NUCLEOTIDE SEQUENCE</scope>
</reference>
<dbReference type="PANTHER" id="PTHR10067:SF17">
    <property type="entry name" value="PHOSPHATIDYLSERINE DECARBOXYLASE PROENZYME 2"/>
    <property type="match status" value="1"/>
</dbReference>